<keyword evidence="4" id="KW-1185">Reference proteome</keyword>
<dbReference type="Pfam" id="PF12680">
    <property type="entry name" value="SnoaL_2"/>
    <property type="match status" value="1"/>
</dbReference>
<dbReference type="Proteomes" id="UP000461443">
    <property type="component" value="Unassembled WGS sequence"/>
</dbReference>
<dbReference type="PANTHER" id="PTHR41252">
    <property type="entry name" value="BLR2505 PROTEIN"/>
    <property type="match status" value="1"/>
</dbReference>
<proteinExistence type="predicted"/>
<reference evidence="3 4" key="2">
    <citation type="submission" date="2020-02" db="EMBL/GenBank/DDBJ databases">
        <title>The new genus of Enterobacteriales.</title>
        <authorList>
            <person name="Kim I.S."/>
        </authorList>
    </citation>
    <scope>NUCLEOTIDE SEQUENCE [LARGE SCALE GENOMIC DNA]</scope>
    <source>
        <strain evidence="3 4">SAP-6</strain>
    </source>
</reference>
<dbReference type="EMBL" id="WUBS01000012">
    <property type="protein sequence ID" value="NDL64431.1"/>
    <property type="molecule type" value="Genomic_DNA"/>
</dbReference>
<dbReference type="AlphaFoldDB" id="A0A845SPB5"/>
<keyword evidence="1" id="KW-0472">Membrane</keyword>
<organism evidence="3 4">
    <name type="scientific">Acerihabitans arboris</name>
    <dbReference type="NCBI Taxonomy" id="2691583"/>
    <lineage>
        <taxon>Bacteria</taxon>
        <taxon>Pseudomonadati</taxon>
        <taxon>Pseudomonadota</taxon>
        <taxon>Gammaproteobacteria</taxon>
        <taxon>Enterobacterales</taxon>
        <taxon>Pectobacteriaceae</taxon>
        <taxon>Acerihabitans</taxon>
    </lineage>
</organism>
<feature type="transmembrane region" description="Helical" evidence="1">
    <location>
        <begin position="24"/>
        <end position="44"/>
    </location>
</feature>
<keyword evidence="1" id="KW-1133">Transmembrane helix</keyword>
<sequence length="183" mass="20292">MFHQQRNQPAAADNGFLAPVLSDFLALAFGLGLGFMIPAHSAVARADTREAQNKAPIAAGFDDWKNGTGSPDDHLADNATWTIAGNSLASRTYHGREDFLANVIRPFNARMSGRLIPDVRHIYADGDTVIVHFDAAGTARDHKPYRNSYAWFFTVRGKRMVDATAFYDSTASNDFWRRMRPDA</sequence>
<dbReference type="SUPFAM" id="SSF54427">
    <property type="entry name" value="NTF2-like"/>
    <property type="match status" value="1"/>
</dbReference>
<name>A0A845SPB5_9GAMM</name>
<dbReference type="Gene3D" id="3.10.450.50">
    <property type="match status" value="1"/>
</dbReference>
<dbReference type="PANTHER" id="PTHR41252:SF1">
    <property type="entry name" value="BLR2505 PROTEIN"/>
    <property type="match status" value="1"/>
</dbReference>
<dbReference type="InterPro" id="IPR032710">
    <property type="entry name" value="NTF2-like_dom_sf"/>
</dbReference>
<evidence type="ECO:0000313" key="4">
    <source>
        <dbReference type="Proteomes" id="UP000461443"/>
    </source>
</evidence>
<evidence type="ECO:0000259" key="2">
    <source>
        <dbReference type="Pfam" id="PF12680"/>
    </source>
</evidence>
<reference evidence="3 4" key="1">
    <citation type="submission" date="2019-12" db="EMBL/GenBank/DDBJ databases">
        <authorList>
            <person name="Lee S.D."/>
        </authorList>
    </citation>
    <scope>NUCLEOTIDE SEQUENCE [LARGE SCALE GENOMIC DNA]</scope>
    <source>
        <strain evidence="3 4">SAP-6</strain>
    </source>
</reference>
<protein>
    <submittedName>
        <fullName evidence="3">Nuclear transport factor 2 family protein</fullName>
    </submittedName>
</protein>
<evidence type="ECO:0000256" key="1">
    <source>
        <dbReference type="SAM" id="Phobius"/>
    </source>
</evidence>
<keyword evidence="1" id="KW-0812">Transmembrane</keyword>
<dbReference type="InterPro" id="IPR037401">
    <property type="entry name" value="SnoaL-like"/>
</dbReference>
<accession>A0A845SPB5</accession>
<evidence type="ECO:0000313" key="3">
    <source>
        <dbReference type="EMBL" id="NDL64431.1"/>
    </source>
</evidence>
<gene>
    <name evidence="3" type="ORF">GRH90_16990</name>
</gene>
<comment type="caution">
    <text evidence="3">The sequence shown here is derived from an EMBL/GenBank/DDBJ whole genome shotgun (WGS) entry which is preliminary data.</text>
</comment>
<feature type="domain" description="SnoaL-like" evidence="2">
    <location>
        <begin position="72"/>
        <end position="162"/>
    </location>
</feature>